<sequence length="319" mass="35961">MPGKKDGTVGYLVDEGKIFGPFESVKEYEDAMAYRGDLIGCTVKFDKTEDGKVPIVFTLNGKQITQDKILIQYNKSLYPFIGMGHTGIRVLAKMCSSPNEDLHLIGKVKATTDRMADTMALNLDQVNAVVTRMKGELNNTWKDLKTLVDDVLKDLRHSKQLIEDPSQLESDSGLEDIKPSVAGTQRPKLHSSNNHRLDPPSGYEDIRKEEIRYLCEKDGSGLTDQQPPVTLLKRTQEKLEDLAKTADTGFSSVFVSLEAVEMEAKERMQYQTENEEKIKREFGNLQEAIKRLLNKAHRGQSGREVKMSDLTKAILVRRK</sequence>
<evidence type="ECO:0000313" key="3">
    <source>
        <dbReference type="Proteomes" id="UP001163046"/>
    </source>
</evidence>
<gene>
    <name evidence="2" type="ORF">OS493_003627</name>
</gene>
<feature type="region of interest" description="Disordered" evidence="1">
    <location>
        <begin position="163"/>
        <end position="203"/>
    </location>
</feature>
<comment type="caution">
    <text evidence="2">The sequence shown here is derived from an EMBL/GenBank/DDBJ whole genome shotgun (WGS) entry which is preliminary data.</text>
</comment>
<dbReference type="Gene3D" id="2.60.120.920">
    <property type="match status" value="1"/>
</dbReference>
<reference evidence="2" key="1">
    <citation type="submission" date="2023-01" db="EMBL/GenBank/DDBJ databases">
        <title>Genome assembly of the deep-sea coral Lophelia pertusa.</title>
        <authorList>
            <person name="Herrera S."/>
            <person name="Cordes E."/>
        </authorList>
    </citation>
    <scope>NUCLEOTIDE SEQUENCE</scope>
    <source>
        <strain evidence="2">USNM1676648</strain>
        <tissue evidence="2">Polyp</tissue>
    </source>
</reference>
<accession>A0A9X0DCQ7</accession>
<name>A0A9X0DCQ7_9CNID</name>
<dbReference type="EMBL" id="MU825397">
    <property type="protein sequence ID" value="KAJ7393958.1"/>
    <property type="molecule type" value="Genomic_DNA"/>
</dbReference>
<dbReference type="Proteomes" id="UP001163046">
    <property type="component" value="Unassembled WGS sequence"/>
</dbReference>
<dbReference type="OrthoDB" id="258495at2759"/>
<organism evidence="2 3">
    <name type="scientific">Desmophyllum pertusum</name>
    <dbReference type="NCBI Taxonomy" id="174260"/>
    <lineage>
        <taxon>Eukaryota</taxon>
        <taxon>Metazoa</taxon>
        <taxon>Cnidaria</taxon>
        <taxon>Anthozoa</taxon>
        <taxon>Hexacorallia</taxon>
        <taxon>Scleractinia</taxon>
        <taxon>Caryophylliina</taxon>
        <taxon>Caryophylliidae</taxon>
        <taxon>Desmophyllum</taxon>
    </lineage>
</organism>
<protein>
    <submittedName>
        <fullName evidence="2">Uncharacterized protein</fullName>
    </submittedName>
</protein>
<dbReference type="AlphaFoldDB" id="A0A9X0DCQ7"/>
<evidence type="ECO:0000313" key="2">
    <source>
        <dbReference type="EMBL" id="KAJ7393958.1"/>
    </source>
</evidence>
<evidence type="ECO:0000256" key="1">
    <source>
        <dbReference type="SAM" id="MobiDB-lite"/>
    </source>
</evidence>
<dbReference type="InterPro" id="IPR043136">
    <property type="entry name" value="B30.2/SPRY_sf"/>
</dbReference>
<proteinExistence type="predicted"/>
<keyword evidence="3" id="KW-1185">Reference proteome</keyword>